<evidence type="ECO:0000256" key="1">
    <source>
        <dbReference type="SAM" id="Phobius"/>
    </source>
</evidence>
<organism evidence="2 3">
    <name type="scientific">Candidatus Woesebacteria bacterium GW2011_GWB1_33_22</name>
    <dbReference type="NCBI Taxonomy" id="1618566"/>
    <lineage>
        <taxon>Bacteria</taxon>
        <taxon>Candidatus Woeseibacteriota</taxon>
    </lineage>
</organism>
<dbReference type="EMBL" id="LBOW01000001">
    <property type="protein sequence ID" value="KKP45542.1"/>
    <property type="molecule type" value="Genomic_DNA"/>
</dbReference>
<evidence type="ECO:0000313" key="2">
    <source>
        <dbReference type="EMBL" id="KKP45542.1"/>
    </source>
</evidence>
<keyword evidence="1" id="KW-0812">Transmembrane</keyword>
<accession>A0A0G0CQ95</accession>
<evidence type="ECO:0000313" key="3">
    <source>
        <dbReference type="Proteomes" id="UP000034778"/>
    </source>
</evidence>
<feature type="transmembrane region" description="Helical" evidence="1">
    <location>
        <begin position="12"/>
        <end position="30"/>
    </location>
</feature>
<name>A0A0G0CQ95_9BACT</name>
<evidence type="ECO:0008006" key="4">
    <source>
        <dbReference type="Google" id="ProtNLM"/>
    </source>
</evidence>
<gene>
    <name evidence="2" type="ORF">UR35_C0001G0139</name>
</gene>
<keyword evidence="1" id="KW-0472">Membrane</keyword>
<reference evidence="2 3" key="1">
    <citation type="journal article" date="2015" name="Nature">
        <title>rRNA introns, odd ribosomes, and small enigmatic genomes across a large radiation of phyla.</title>
        <authorList>
            <person name="Brown C.T."/>
            <person name="Hug L.A."/>
            <person name="Thomas B.C."/>
            <person name="Sharon I."/>
            <person name="Castelle C.J."/>
            <person name="Singh A."/>
            <person name="Wilkins M.J."/>
            <person name="Williams K.H."/>
            <person name="Banfield J.F."/>
        </authorList>
    </citation>
    <scope>NUCLEOTIDE SEQUENCE [LARGE SCALE GENOMIC DNA]</scope>
</reference>
<dbReference type="STRING" id="1618566.UR35_C0001G0139"/>
<dbReference type="Proteomes" id="UP000034778">
    <property type="component" value="Unassembled WGS sequence"/>
</dbReference>
<proteinExistence type="predicted"/>
<dbReference type="AlphaFoldDB" id="A0A0G0CQ95"/>
<keyword evidence="1" id="KW-1133">Transmembrane helix</keyword>
<sequence>MRKKTKKLNIFKILSILLVIIFLMFIPLIIQKSIKIQKIECKTQYGDCEGLGDRLQVIGNYKDVKNQIEQELNKNIQINNYLIQYKIPDILKIELNLKKPKYAIFDSQKYYLLDKNGLILSDTNETNLPTLVVKNYQNKIGSNISDKELFSLKIIEKTAWLYSVKVGFLENNELKITLKEGVLVHFPLEGDIDTLVGSLRLVFSRLNDGSQGIKMSDIDEIDLRFKSVILR</sequence>
<comment type="caution">
    <text evidence="2">The sequence shown here is derived from an EMBL/GenBank/DDBJ whole genome shotgun (WGS) entry which is preliminary data.</text>
</comment>
<protein>
    <recommendedName>
        <fullName evidence="4">POTRA domain-containing protein</fullName>
    </recommendedName>
</protein>